<dbReference type="AlphaFoldDB" id="A0A524RR96"/>
<dbReference type="Proteomes" id="UP000317990">
    <property type="component" value="Unassembled WGS sequence"/>
</dbReference>
<evidence type="ECO:0000256" key="2">
    <source>
        <dbReference type="SAM" id="Phobius"/>
    </source>
</evidence>
<keyword evidence="2" id="KW-1133">Transmembrane helix</keyword>
<dbReference type="Pfam" id="PF09900">
    <property type="entry name" value="DUF2127"/>
    <property type="match status" value="1"/>
</dbReference>
<feature type="region of interest" description="Disordered" evidence="1">
    <location>
        <begin position="46"/>
        <end position="65"/>
    </location>
</feature>
<sequence length="267" mass="28888">MPPHCREAVPGPRPEAGPGSGTTWWEAVAPWQCAWQLRQAEEWRQRNSRRPWSPQGRPAVPPQPACARCAGPGSWPADRGFPAPCRHRSWCMIATEAHLIDCSADPMARPGPILRLIVLQKSGISLGLLALALLSAEGALRYERLPDLARDLLDGDHRLLALAVTKGIAMGQGSLDRMARFSALYSIVIGLGAIGTWLGKAWGELLFVLVLISALPFEVRELVEAVTVLHVGLLAVTCFGLALLLRQLRVHRHFSPGCPAAGAHPDG</sequence>
<comment type="caution">
    <text evidence="3">The sequence shown here is derived from an EMBL/GenBank/DDBJ whole genome shotgun (WGS) entry which is preliminary data.</text>
</comment>
<protein>
    <submittedName>
        <fullName evidence="3">DUF2127 domain-containing protein</fullName>
    </submittedName>
</protein>
<dbReference type="EMBL" id="SRMO01000001">
    <property type="protein sequence ID" value="TGG96832.1"/>
    <property type="molecule type" value="Genomic_DNA"/>
</dbReference>
<keyword evidence="2" id="KW-0812">Transmembrane</keyword>
<keyword evidence="2" id="KW-0472">Membrane</keyword>
<feature type="transmembrane region" description="Helical" evidence="2">
    <location>
        <begin position="183"/>
        <end position="202"/>
    </location>
</feature>
<proteinExistence type="predicted"/>
<gene>
    <name evidence="3" type="ORF">ERJ67_00305</name>
</gene>
<evidence type="ECO:0000313" key="3">
    <source>
        <dbReference type="EMBL" id="TGG96832.1"/>
    </source>
</evidence>
<dbReference type="InterPro" id="IPR021125">
    <property type="entry name" value="DUF2127"/>
</dbReference>
<accession>A0A524RR96</accession>
<reference evidence="3 4" key="1">
    <citation type="journal article" date="2019" name="mSystems">
        <title>Life at home and on the roam: Genomic adaptions reflect the dual lifestyle of an intracellular, facultative symbiont.</title>
        <authorList>
            <person name="Burgsdorf I."/>
        </authorList>
    </citation>
    <scope>NUCLEOTIDE SEQUENCE [LARGE SCALE GENOMIC DNA]</scope>
    <source>
        <strain evidence="3">277cV</strain>
    </source>
</reference>
<name>A0A524RR96_9CHRO</name>
<evidence type="ECO:0000256" key="1">
    <source>
        <dbReference type="SAM" id="MobiDB-lite"/>
    </source>
</evidence>
<feature type="transmembrane region" description="Helical" evidence="2">
    <location>
        <begin position="222"/>
        <end position="245"/>
    </location>
</feature>
<organism evidence="3 4">
    <name type="scientific">Aphanocapsa feldmannii 277cV</name>
    <dbReference type="NCBI Taxonomy" id="2507553"/>
    <lineage>
        <taxon>Bacteria</taxon>
        <taxon>Bacillati</taxon>
        <taxon>Cyanobacteriota</taxon>
        <taxon>Cyanophyceae</taxon>
        <taxon>Oscillatoriophycideae</taxon>
        <taxon>Chroococcales</taxon>
        <taxon>Microcystaceae</taxon>
        <taxon>Aphanocapsa</taxon>
    </lineage>
</organism>
<evidence type="ECO:0000313" key="4">
    <source>
        <dbReference type="Proteomes" id="UP000317990"/>
    </source>
</evidence>
<feature type="region of interest" description="Disordered" evidence="1">
    <location>
        <begin position="1"/>
        <end position="22"/>
    </location>
</feature>